<dbReference type="CDD" id="cd12228">
    <property type="entry name" value="RRM_ENOX"/>
    <property type="match status" value="1"/>
</dbReference>
<feature type="coiled-coil region" evidence="3">
    <location>
        <begin position="354"/>
        <end position="381"/>
    </location>
</feature>
<evidence type="ECO:0000259" key="5">
    <source>
        <dbReference type="PROSITE" id="PS50102"/>
    </source>
</evidence>
<dbReference type="OrthoDB" id="10039782at2759"/>
<dbReference type="PANTHER" id="PTHR16001:SF4">
    <property type="entry name" value="ECTO-NOX DISULFIDE-THIOL EXCHANGER 1-LIKE PROTEIN"/>
    <property type="match status" value="1"/>
</dbReference>
<dbReference type="GO" id="GO:0007624">
    <property type="term" value="P:ultradian rhythm"/>
    <property type="evidence" value="ECO:0007669"/>
    <property type="project" value="InterPro"/>
</dbReference>
<dbReference type="Pfam" id="PF00076">
    <property type="entry name" value="RRM_1"/>
    <property type="match status" value="1"/>
</dbReference>
<dbReference type="GO" id="GO:0009897">
    <property type="term" value="C:external side of plasma membrane"/>
    <property type="evidence" value="ECO:0007669"/>
    <property type="project" value="InterPro"/>
</dbReference>
<feature type="region of interest" description="Disordered" evidence="4">
    <location>
        <begin position="283"/>
        <end position="308"/>
    </location>
</feature>
<evidence type="ECO:0000313" key="7">
    <source>
        <dbReference type="Proteomes" id="UP001153620"/>
    </source>
</evidence>
<feature type="compositionally biased region" description="Basic and acidic residues" evidence="4">
    <location>
        <begin position="283"/>
        <end position="298"/>
    </location>
</feature>
<dbReference type="GO" id="GO:0016491">
    <property type="term" value="F:oxidoreductase activity"/>
    <property type="evidence" value="ECO:0007669"/>
    <property type="project" value="InterPro"/>
</dbReference>
<accession>A0A9N9WY75</accession>
<feature type="compositionally biased region" description="Low complexity" evidence="4">
    <location>
        <begin position="55"/>
        <end position="64"/>
    </location>
</feature>
<feature type="region of interest" description="Disordered" evidence="4">
    <location>
        <begin position="438"/>
        <end position="477"/>
    </location>
</feature>
<reference evidence="6" key="1">
    <citation type="submission" date="2022-01" db="EMBL/GenBank/DDBJ databases">
        <authorList>
            <person name="King R."/>
        </authorList>
    </citation>
    <scope>NUCLEOTIDE SEQUENCE</scope>
</reference>
<evidence type="ECO:0000313" key="6">
    <source>
        <dbReference type="EMBL" id="CAG9810829.1"/>
    </source>
</evidence>
<reference evidence="6" key="2">
    <citation type="submission" date="2022-10" db="EMBL/GenBank/DDBJ databases">
        <authorList>
            <consortium name="ENA_rothamsted_submissions"/>
            <consortium name="culmorum"/>
            <person name="King R."/>
        </authorList>
    </citation>
    <scope>NUCLEOTIDE SEQUENCE</scope>
</reference>
<dbReference type="SUPFAM" id="SSF54928">
    <property type="entry name" value="RNA-binding domain, RBD"/>
    <property type="match status" value="1"/>
</dbReference>
<name>A0A9N9WY75_9DIPT</name>
<dbReference type="AlphaFoldDB" id="A0A9N9WY75"/>
<feature type="compositionally biased region" description="Basic and acidic residues" evidence="4">
    <location>
        <begin position="460"/>
        <end position="477"/>
    </location>
</feature>
<dbReference type="InterPro" id="IPR038876">
    <property type="entry name" value="ENOX"/>
</dbReference>
<dbReference type="PANTHER" id="PTHR16001">
    <property type="entry name" value="ECTO-NOX DISULFIDE-THIOL EXCHANGER"/>
    <property type="match status" value="1"/>
</dbReference>
<dbReference type="InterPro" id="IPR012677">
    <property type="entry name" value="Nucleotide-bd_a/b_plait_sf"/>
</dbReference>
<sequence length="652" mass="74629">MSFNYNPMQSAMPPMHLIAPTTSSFLPKLQNSLLTATQTHQQQSQHHHHPHHHQQQQQQQQQSQKNESLYSQAQAMDLENPNDNSSNNCDHSDGGCENGSGNNSDLVFNGIIPQSFMMLPGVMMDPSLLGLQQFPTILNLPQNLGQQQNQENQKNEGNGQVKEVIHCPSCSLIPPNPNAPPPSTRERPPGCRTVFVGGLPENITEAIIHEIFERCGEITTLRLSKKNFCHIRFVFEASVDSAIYLSGYRVKIGNNNDPTNTGRLHVDYAQARDDQYEYECKQRQCQREQRHREKDRNRSTSPPAVPHYTDHEATNVAEKIKNDETFLKAVQTLVLWLERGDCSKKNSNIFYSMIQSANSHIRRLLNEKTQFEDEMNEARNHYRTQMTKMIDQFNQIEKVFNAASHKKVWDHFTKPQRKNIDQWCKQASDVRTFQMDENLDNNDEMDMSDDDSSSRSGKRIKLDKARKKDDRSSRSLSHDIKYETDSLSSHKIDVEIKSKQIKVLQETIRNLQRKLMETSTKEKQNEAKIAELEILNRESNVKELLLRTKIANARSTSQSVDDCSETSSIIEKAQSNIEICSHSEAQLVSLATVFLVIHPNGVKIDAILGYISELITGISESEILDVLVKNEKIFRYFEDDGKWQYCGFKSLP</sequence>
<feature type="compositionally biased region" description="Acidic residues" evidence="4">
    <location>
        <begin position="438"/>
        <end position="451"/>
    </location>
</feature>
<keyword evidence="3" id="KW-0175">Coiled coil</keyword>
<dbReference type="InterPro" id="IPR000504">
    <property type="entry name" value="RRM_dom"/>
</dbReference>
<feature type="region of interest" description="Disordered" evidence="4">
    <location>
        <begin position="78"/>
        <end position="97"/>
    </location>
</feature>
<feature type="compositionally biased region" description="Basic residues" evidence="4">
    <location>
        <begin position="45"/>
        <end position="54"/>
    </location>
</feature>
<dbReference type="PROSITE" id="PS50102">
    <property type="entry name" value="RRM"/>
    <property type="match status" value="1"/>
</dbReference>
<protein>
    <recommendedName>
        <fullName evidence="5">RRM domain-containing protein</fullName>
    </recommendedName>
</protein>
<dbReference type="EMBL" id="OU895880">
    <property type="protein sequence ID" value="CAG9810829.1"/>
    <property type="molecule type" value="Genomic_DNA"/>
</dbReference>
<proteinExistence type="predicted"/>
<evidence type="ECO:0000256" key="2">
    <source>
        <dbReference type="PROSITE-ProRule" id="PRU00176"/>
    </source>
</evidence>
<gene>
    <name evidence="6" type="ORF">CHIRRI_LOCUS13641</name>
</gene>
<keyword evidence="7" id="KW-1185">Reference proteome</keyword>
<dbReference type="Proteomes" id="UP001153620">
    <property type="component" value="Chromosome 4"/>
</dbReference>
<dbReference type="GO" id="GO:0003723">
    <property type="term" value="F:RNA binding"/>
    <property type="evidence" value="ECO:0007669"/>
    <property type="project" value="UniProtKB-UniRule"/>
</dbReference>
<evidence type="ECO:0000256" key="3">
    <source>
        <dbReference type="SAM" id="Coils"/>
    </source>
</evidence>
<feature type="domain" description="RRM" evidence="5">
    <location>
        <begin position="192"/>
        <end position="271"/>
    </location>
</feature>
<dbReference type="InterPro" id="IPR035979">
    <property type="entry name" value="RBD_domain_sf"/>
</dbReference>
<dbReference type="SMART" id="SM00360">
    <property type="entry name" value="RRM"/>
    <property type="match status" value="1"/>
</dbReference>
<evidence type="ECO:0000256" key="1">
    <source>
        <dbReference type="ARBA" id="ARBA00022884"/>
    </source>
</evidence>
<evidence type="ECO:0000256" key="4">
    <source>
        <dbReference type="SAM" id="MobiDB-lite"/>
    </source>
</evidence>
<keyword evidence="1 2" id="KW-0694">RNA-binding</keyword>
<dbReference type="Gene3D" id="3.30.70.330">
    <property type="match status" value="1"/>
</dbReference>
<organism evidence="6 7">
    <name type="scientific">Chironomus riparius</name>
    <dbReference type="NCBI Taxonomy" id="315576"/>
    <lineage>
        <taxon>Eukaryota</taxon>
        <taxon>Metazoa</taxon>
        <taxon>Ecdysozoa</taxon>
        <taxon>Arthropoda</taxon>
        <taxon>Hexapoda</taxon>
        <taxon>Insecta</taxon>
        <taxon>Pterygota</taxon>
        <taxon>Neoptera</taxon>
        <taxon>Endopterygota</taxon>
        <taxon>Diptera</taxon>
        <taxon>Nematocera</taxon>
        <taxon>Chironomoidea</taxon>
        <taxon>Chironomidae</taxon>
        <taxon>Chironominae</taxon>
        <taxon>Chironomus</taxon>
    </lineage>
</organism>
<feature type="coiled-coil region" evidence="3">
    <location>
        <begin position="494"/>
        <end position="528"/>
    </location>
</feature>
<feature type="region of interest" description="Disordered" evidence="4">
    <location>
        <begin position="35"/>
        <end position="70"/>
    </location>
</feature>
<dbReference type="InterPro" id="IPR034140">
    <property type="entry name" value="ENOX_RRM"/>
</dbReference>